<keyword evidence="2" id="KW-0812">Transmembrane</keyword>
<evidence type="ECO:0008006" key="5">
    <source>
        <dbReference type="Google" id="ProtNLM"/>
    </source>
</evidence>
<feature type="region of interest" description="Disordered" evidence="1">
    <location>
        <begin position="376"/>
        <end position="398"/>
    </location>
</feature>
<keyword evidence="2" id="KW-0472">Membrane</keyword>
<sequence>MRLSDLAEKCVSILVMSTPRTPVHNSTQLKDRATSQHLLDTSHINVRDHIIQVTMVQPTRPPANGFVAAARKVYNPLGFSKGYNFVLFFIFFGALMGFTLARFQYLNFDTFCSGAAPGECFNYQKGHEKAGLIIHLAGILPASFLACFQFVPVLRHKVLLFHRINGYVVILLGLVGIAGALMIARNAFGGTLDTQVGVGVMAIAFVTALTLAFVNIKRLQIEQHRAWMLRAWFYAGSIITLRLIQFSAAAVISSIGTYYTARPCDQVAFMVDNMNRTLELYPACATYFSGENPAQQTIVHANIISPTSAAEAGAAAGMPFGMALWLALALHAIGIEIYLKLTPAEAERLRNVSYKRQLEAGLNPAGRAGITVDKIGDSEMWQPKHKPSQASSTSDLPK</sequence>
<dbReference type="GeneID" id="73350988"/>
<protein>
    <recommendedName>
        <fullName evidence="5">Microtubule associated protein</fullName>
    </recommendedName>
</protein>
<dbReference type="EMBL" id="CP019481">
    <property type="protein sequence ID" value="UQC91527.1"/>
    <property type="molecule type" value="Genomic_DNA"/>
</dbReference>
<accession>A0A9Q8T9C5</accession>
<proteinExistence type="predicted"/>
<gene>
    <name evidence="3" type="ORF">CLUP02_17063</name>
</gene>
<feature type="transmembrane region" description="Helical" evidence="2">
    <location>
        <begin position="132"/>
        <end position="154"/>
    </location>
</feature>
<dbReference type="InterPro" id="IPR018750">
    <property type="entry name" value="DUF2306_membrane"/>
</dbReference>
<feature type="compositionally biased region" description="Polar residues" evidence="1">
    <location>
        <begin position="388"/>
        <end position="398"/>
    </location>
</feature>
<keyword evidence="4" id="KW-1185">Reference proteome</keyword>
<feature type="transmembrane region" description="Helical" evidence="2">
    <location>
        <begin position="228"/>
        <end position="252"/>
    </location>
</feature>
<feature type="transmembrane region" description="Helical" evidence="2">
    <location>
        <begin position="196"/>
        <end position="216"/>
    </location>
</feature>
<organism evidence="3 4">
    <name type="scientific">Colletotrichum lupini</name>
    <dbReference type="NCBI Taxonomy" id="145971"/>
    <lineage>
        <taxon>Eukaryota</taxon>
        <taxon>Fungi</taxon>
        <taxon>Dikarya</taxon>
        <taxon>Ascomycota</taxon>
        <taxon>Pezizomycotina</taxon>
        <taxon>Sordariomycetes</taxon>
        <taxon>Hypocreomycetidae</taxon>
        <taxon>Glomerellales</taxon>
        <taxon>Glomerellaceae</taxon>
        <taxon>Colletotrichum</taxon>
        <taxon>Colletotrichum acutatum species complex</taxon>
    </lineage>
</organism>
<reference evidence="3" key="1">
    <citation type="journal article" date="2021" name="Mol. Plant Microbe Interact.">
        <title>Complete Genome Sequence of the Plant-Pathogenic Fungus Colletotrichum lupini.</title>
        <authorList>
            <person name="Baroncelli R."/>
            <person name="Pensec F."/>
            <person name="Da Lio D."/>
            <person name="Boufleur T."/>
            <person name="Vicente I."/>
            <person name="Sarrocco S."/>
            <person name="Picot A."/>
            <person name="Baraldi E."/>
            <person name="Sukno S."/>
            <person name="Thon M."/>
            <person name="Le Floch G."/>
        </authorList>
    </citation>
    <scope>NUCLEOTIDE SEQUENCE</scope>
    <source>
        <strain evidence="3">IMI 504893</strain>
    </source>
</reference>
<evidence type="ECO:0000313" key="3">
    <source>
        <dbReference type="EMBL" id="UQC91527.1"/>
    </source>
</evidence>
<keyword evidence="2" id="KW-1133">Transmembrane helix</keyword>
<feature type="transmembrane region" description="Helical" evidence="2">
    <location>
        <begin position="322"/>
        <end position="341"/>
    </location>
</feature>
<dbReference type="Proteomes" id="UP000830671">
    <property type="component" value="Chromosome 9"/>
</dbReference>
<evidence type="ECO:0000313" key="4">
    <source>
        <dbReference type="Proteomes" id="UP000830671"/>
    </source>
</evidence>
<dbReference type="KEGG" id="clup:CLUP02_17063"/>
<feature type="transmembrane region" description="Helical" evidence="2">
    <location>
        <begin position="82"/>
        <end position="101"/>
    </location>
</feature>
<dbReference type="AlphaFoldDB" id="A0A9Q8T9C5"/>
<evidence type="ECO:0000256" key="2">
    <source>
        <dbReference type="SAM" id="Phobius"/>
    </source>
</evidence>
<evidence type="ECO:0000256" key="1">
    <source>
        <dbReference type="SAM" id="MobiDB-lite"/>
    </source>
</evidence>
<dbReference type="Pfam" id="PF10067">
    <property type="entry name" value="DUF2306"/>
    <property type="match status" value="1"/>
</dbReference>
<name>A0A9Q8T9C5_9PEZI</name>
<feature type="transmembrane region" description="Helical" evidence="2">
    <location>
        <begin position="166"/>
        <end position="184"/>
    </location>
</feature>
<dbReference type="RefSeq" id="XP_049153125.1">
    <property type="nucleotide sequence ID" value="XM_049295978.1"/>
</dbReference>